<dbReference type="RefSeq" id="WP_159397207.1">
    <property type="nucleotide sequence ID" value="NZ_CP012673.1"/>
</dbReference>
<evidence type="ECO:0000313" key="4">
    <source>
        <dbReference type="Proteomes" id="UP000238348"/>
    </source>
</evidence>
<proteinExistence type="predicted"/>
<evidence type="ECO:0000256" key="1">
    <source>
        <dbReference type="ARBA" id="ARBA00022441"/>
    </source>
</evidence>
<reference evidence="3 4" key="1">
    <citation type="submission" date="2015-09" db="EMBL/GenBank/DDBJ databases">
        <title>Sorangium comparison.</title>
        <authorList>
            <person name="Zaburannyi N."/>
            <person name="Bunk B."/>
            <person name="Overmann J."/>
            <person name="Mueller R."/>
        </authorList>
    </citation>
    <scope>NUCLEOTIDE SEQUENCE [LARGE SCALE GENOMIC DNA]</scope>
    <source>
        <strain evidence="3 4">So ce26</strain>
    </source>
</reference>
<dbReference type="InterPro" id="IPR006652">
    <property type="entry name" value="Kelch_1"/>
</dbReference>
<dbReference type="SMART" id="SM00612">
    <property type="entry name" value="Kelch"/>
    <property type="match status" value="13"/>
</dbReference>
<dbReference type="Pfam" id="PF24681">
    <property type="entry name" value="Kelch_KLHDC2_KLHL20_DRC7"/>
    <property type="match status" value="1"/>
</dbReference>
<dbReference type="InterPro" id="IPR015915">
    <property type="entry name" value="Kelch-typ_b-propeller"/>
</dbReference>
<protein>
    <submittedName>
        <fullName evidence="3">Uncharacterized protein</fullName>
    </submittedName>
</protein>
<dbReference type="Proteomes" id="UP000238348">
    <property type="component" value="Chromosome"/>
</dbReference>
<sequence>MHHLRTLAVIWSAALATLLGCSDVADPLDARALRRHFPEQADAILQGPVAFTQAGDEFEALRPVDALADPSGATGLRAHFPSDGGGVLRFPLPDGSEAQVRELGAAGDGEVAENAMAYPRAGGTSFWTALEDGYEEWLLLEPGAVRRDAPVAAWQVDGATLRQEGEAVEVADARGAAQLHVTAPEAYAAGGRPIGTRLVARGEQIELWLDAEGETALVDPRWKLKRKMSTRRAGPTATLLQDGRVLVAGAYGPDGPKASSEVFDPESDTWSPPTTMLTGRYRHTATALKDGRVLVAGGVESSIHGPALSSAEVFDPASGTWSQVGPMSTARYAHTATRLLDGRVLVLGGVNVSGAADNDGPDDSGSAAPEERRVLDAVEVFDPVSGAWSALDPMPTARYAHSATLLSDGRVLVAGGYDDVDPLDAAEVFDPVSGAWSALDAMPAARGFHTATRLRDGRVLVAGGYGDMGLLGTADVFDPAGDSWSPIEATMAVARTEHSATRLRDGRVLVAGGNDGTGPLYAAEVFDPAAGSWKLTGPTVIARSQSAAVLLRDGRVLVAGGGGQQSALDSAEVYDPASSTWLSANSMIAARSHHSATPLRDGRVLVTGGIGESGTEEILRNAEVYDPASGAWQPVASMSTARYGHIVAPLPDGRLLVAGGGRTLQEAETIESTAEVFDPASGAWQSAAPMNTARLGHRVTPLPDGRLLVTGGRGHEGPLDSSELFDPSSGKWRYLPRMASARYWHIAAALPDGRLLVAGGYGVEGAIGSSEVLDLASDTWLPFGRMVVGRGEGSVTPLPDGRLLAAGGFGVEGVLASVEALDPAFGTWLPLAPMPIVRTAHTATPLAGGWVLVAGGGSFLDVDPIQVDNAETFDPVSGRWSPMESMHTPRYWHTATPLPDGRILVAGGVGNGSTIQSAAELFQQMPDGSACATAAECRSGFCADGVCCDRPCNIYLCEACADHRGASEDGVCTPLHPDYPPYACSPATGQRMKPCKSVHSCVEGFGCDDAGDCVPPPPNGGYLDAGGCHVAPRAAAQRGARGPLELGALALTVLAAALRRRCRASARPA</sequence>
<dbReference type="PROSITE" id="PS51257">
    <property type="entry name" value="PROKAR_LIPOPROTEIN"/>
    <property type="match status" value="1"/>
</dbReference>
<dbReference type="EMBL" id="CP012673">
    <property type="protein sequence ID" value="AUX43351.1"/>
    <property type="molecule type" value="Genomic_DNA"/>
</dbReference>
<dbReference type="InterPro" id="IPR037293">
    <property type="entry name" value="Gal_Oxidase_central_sf"/>
</dbReference>
<dbReference type="Gene3D" id="2.130.10.80">
    <property type="entry name" value="Galactose oxidase/kelch, beta-propeller"/>
    <property type="match status" value="7"/>
</dbReference>
<dbReference type="Pfam" id="PF01344">
    <property type="entry name" value="Kelch_1"/>
    <property type="match status" value="6"/>
</dbReference>
<dbReference type="AlphaFoldDB" id="A0A2L0EVM4"/>
<dbReference type="Gene3D" id="2.120.10.80">
    <property type="entry name" value="Kelch-type beta propeller"/>
    <property type="match status" value="1"/>
</dbReference>
<dbReference type="SUPFAM" id="SSF117281">
    <property type="entry name" value="Kelch motif"/>
    <property type="match status" value="4"/>
</dbReference>
<keyword evidence="1" id="KW-0880">Kelch repeat</keyword>
<evidence type="ECO:0000256" key="2">
    <source>
        <dbReference type="ARBA" id="ARBA00022737"/>
    </source>
</evidence>
<dbReference type="PANTHER" id="PTHR46344">
    <property type="entry name" value="OS02G0202900 PROTEIN"/>
    <property type="match status" value="1"/>
</dbReference>
<organism evidence="3 4">
    <name type="scientific">Sorangium cellulosum</name>
    <name type="common">Polyangium cellulosum</name>
    <dbReference type="NCBI Taxonomy" id="56"/>
    <lineage>
        <taxon>Bacteria</taxon>
        <taxon>Pseudomonadati</taxon>
        <taxon>Myxococcota</taxon>
        <taxon>Polyangia</taxon>
        <taxon>Polyangiales</taxon>
        <taxon>Polyangiaceae</taxon>
        <taxon>Sorangium</taxon>
    </lineage>
</organism>
<gene>
    <name evidence="3" type="ORF">SOCE26_047990</name>
</gene>
<keyword evidence="2" id="KW-0677">Repeat</keyword>
<name>A0A2L0EVM4_SORCE</name>
<dbReference type="OrthoDB" id="5480974at2"/>
<evidence type="ECO:0000313" key="3">
    <source>
        <dbReference type="EMBL" id="AUX43351.1"/>
    </source>
</evidence>
<accession>A0A2L0EVM4</accession>
<dbReference type="PANTHER" id="PTHR46344:SF27">
    <property type="entry name" value="KELCH REPEAT SUPERFAMILY PROTEIN"/>
    <property type="match status" value="1"/>
</dbReference>